<evidence type="ECO:0000259" key="9">
    <source>
        <dbReference type="Pfam" id="PF01488"/>
    </source>
</evidence>
<feature type="binding site" evidence="8">
    <location>
        <position position="87"/>
    </location>
    <ligand>
        <name>shikimate</name>
        <dbReference type="ChEBI" id="CHEBI:36208"/>
    </ligand>
</feature>
<comment type="caution">
    <text evidence="12">The sequence shown here is derived from an EMBL/GenBank/DDBJ whole genome shotgun (WGS) entry which is preliminary data.</text>
</comment>
<dbReference type="RefSeq" id="WP_101640596.1">
    <property type="nucleotide sequence ID" value="NZ_PGUY01000014.1"/>
</dbReference>
<dbReference type="Pfam" id="PF08501">
    <property type="entry name" value="Shikimate_dh_N"/>
    <property type="match status" value="1"/>
</dbReference>
<dbReference type="Gene3D" id="3.40.50.10860">
    <property type="entry name" value="Leucine Dehydrogenase, chain A, domain 1"/>
    <property type="match status" value="1"/>
</dbReference>
<feature type="binding site" evidence="8">
    <location>
        <begin position="127"/>
        <end position="131"/>
    </location>
    <ligand>
        <name>NADP(+)</name>
        <dbReference type="ChEBI" id="CHEBI:58349"/>
    </ligand>
</feature>
<dbReference type="InterPro" id="IPR006151">
    <property type="entry name" value="Shikm_DH/Glu-tRNA_Rdtase"/>
</dbReference>
<comment type="catalytic activity">
    <reaction evidence="7 8">
        <text>shikimate + NADP(+) = 3-dehydroshikimate + NADPH + H(+)</text>
        <dbReference type="Rhea" id="RHEA:17737"/>
        <dbReference type="ChEBI" id="CHEBI:15378"/>
        <dbReference type="ChEBI" id="CHEBI:16630"/>
        <dbReference type="ChEBI" id="CHEBI:36208"/>
        <dbReference type="ChEBI" id="CHEBI:57783"/>
        <dbReference type="ChEBI" id="CHEBI:58349"/>
        <dbReference type="EC" id="1.1.1.25"/>
    </reaction>
</comment>
<comment type="function">
    <text evidence="8">Involved in the biosynthesis of the chorismate, which leads to the biosynthesis of aromatic amino acids. Catalyzes the reversible NADPH linked reduction of 3-dehydroshikimate (DHSA) to yield shikimate (SA).</text>
</comment>
<dbReference type="PANTHER" id="PTHR21089:SF1">
    <property type="entry name" value="BIFUNCTIONAL 3-DEHYDROQUINATE DEHYDRATASE_SHIKIMATE DEHYDROGENASE, CHLOROPLASTIC"/>
    <property type="match status" value="1"/>
</dbReference>
<feature type="active site" description="Proton acceptor" evidence="8">
    <location>
        <position position="66"/>
    </location>
</feature>
<feature type="binding site" evidence="8">
    <location>
        <position position="62"/>
    </location>
    <ligand>
        <name>shikimate</name>
        <dbReference type="ChEBI" id="CHEBI:36208"/>
    </ligand>
</feature>
<dbReference type="InterPro" id="IPR036291">
    <property type="entry name" value="NAD(P)-bd_dom_sf"/>
</dbReference>
<dbReference type="PANTHER" id="PTHR21089">
    <property type="entry name" value="SHIKIMATE DEHYDROGENASE"/>
    <property type="match status" value="1"/>
</dbReference>
<feature type="binding site" evidence="8">
    <location>
        <position position="243"/>
    </location>
    <ligand>
        <name>NADP(+)</name>
        <dbReference type="ChEBI" id="CHEBI:58349"/>
    </ligand>
</feature>
<dbReference type="InterPro" id="IPR022893">
    <property type="entry name" value="Shikimate_DH_fam"/>
</dbReference>
<proteinExistence type="inferred from homology"/>
<evidence type="ECO:0000256" key="7">
    <source>
        <dbReference type="ARBA" id="ARBA00049442"/>
    </source>
</evidence>
<comment type="similarity">
    <text evidence="8">Belongs to the shikimate dehydrogenase family.</text>
</comment>
<reference evidence="12 13" key="1">
    <citation type="submission" date="2017-11" db="EMBL/GenBank/DDBJ databases">
        <title>Comparitive Functional Genomics of Dry Heat Resistant strains isolated from the Viking Spacecraft.</title>
        <authorList>
            <person name="Seuylemezian A."/>
            <person name="Cooper K."/>
            <person name="Vaishampayan P."/>
        </authorList>
    </citation>
    <scope>NUCLEOTIDE SEQUENCE [LARGE SCALE GENOMIC DNA]</scope>
    <source>
        <strain evidence="12 13">V1-29</strain>
    </source>
</reference>
<dbReference type="NCBIfam" id="NF001319">
    <property type="entry name" value="PRK00258.3-3"/>
    <property type="match status" value="1"/>
</dbReference>
<comment type="subunit">
    <text evidence="8">Homodimer.</text>
</comment>
<dbReference type="GO" id="GO:0009073">
    <property type="term" value="P:aromatic amino acid family biosynthetic process"/>
    <property type="evidence" value="ECO:0007669"/>
    <property type="project" value="UniProtKB-KW"/>
</dbReference>
<feature type="binding site" evidence="8">
    <location>
        <position position="220"/>
    </location>
    <ligand>
        <name>NADP(+)</name>
        <dbReference type="ChEBI" id="CHEBI:58349"/>
    </ligand>
</feature>
<evidence type="ECO:0000313" key="13">
    <source>
        <dbReference type="Proteomes" id="UP000234748"/>
    </source>
</evidence>
<accession>A0A2N5M9D8</accession>
<comment type="caution">
    <text evidence="8">Lacks conserved residue(s) required for the propagation of feature annotation.</text>
</comment>
<dbReference type="Pfam" id="PF18317">
    <property type="entry name" value="SDH_C"/>
    <property type="match status" value="1"/>
</dbReference>
<dbReference type="Gene3D" id="3.40.50.720">
    <property type="entry name" value="NAD(P)-binding Rossmann-like Domain"/>
    <property type="match status" value="1"/>
</dbReference>
<dbReference type="GO" id="GO:0008652">
    <property type="term" value="P:amino acid biosynthetic process"/>
    <property type="evidence" value="ECO:0007669"/>
    <property type="project" value="UniProtKB-KW"/>
</dbReference>
<sequence length="278" mass="30479">MRKLYGVMGDPIRHSMSPDIHNDAFRRMDINADYHLFHVLPDQLENAVKGVRALNISGFNVTVPHKTKIMPFLDEIDELAGAIGAVNTVVNREGRLVGYNTDGPGFVRGIKERLGTPLANKKTLIIGAGGAARGIYFSLVKEGITQIDICNRTLQNAKSLIEQCPYETASQAFGFEEAAEMISQYDLIVQTTSAGMSPNVSEVPFEISDRLQASALVSDIIYNPLETGFLRQAKEKGAMTHNGIDMFVYQAALAFEIWTGVTPDSTKMRQIVVNKLGG</sequence>
<evidence type="ECO:0000256" key="3">
    <source>
        <dbReference type="ARBA" id="ARBA00022605"/>
    </source>
</evidence>
<dbReference type="EC" id="1.1.1.25" evidence="2 8"/>
<dbReference type="CDD" id="cd01065">
    <property type="entry name" value="NAD_bind_Shikimate_DH"/>
    <property type="match status" value="1"/>
</dbReference>
<keyword evidence="5 8" id="KW-0560">Oxidoreductase</keyword>
<evidence type="ECO:0000256" key="1">
    <source>
        <dbReference type="ARBA" id="ARBA00004871"/>
    </source>
</evidence>
<evidence type="ECO:0000259" key="10">
    <source>
        <dbReference type="Pfam" id="PF08501"/>
    </source>
</evidence>
<dbReference type="UniPathway" id="UPA00053">
    <property type="reaction ID" value="UER00087"/>
</dbReference>
<feature type="binding site" evidence="8">
    <location>
        <position position="78"/>
    </location>
    <ligand>
        <name>NADP(+)</name>
        <dbReference type="ChEBI" id="CHEBI:58349"/>
    </ligand>
</feature>
<dbReference type="GO" id="GO:0009423">
    <property type="term" value="P:chorismate biosynthetic process"/>
    <property type="evidence" value="ECO:0007669"/>
    <property type="project" value="UniProtKB-UniRule"/>
</dbReference>
<evidence type="ECO:0000256" key="5">
    <source>
        <dbReference type="ARBA" id="ARBA00023002"/>
    </source>
</evidence>
<feature type="binding site" evidence="8">
    <location>
        <position position="250"/>
    </location>
    <ligand>
        <name>shikimate</name>
        <dbReference type="ChEBI" id="CHEBI:36208"/>
    </ligand>
</feature>
<evidence type="ECO:0000259" key="11">
    <source>
        <dbReference type="Pfam" id="PF18317"/>
    </source>
</evidence>
<dbReference type="SUPFAM" id="SSF51735">
    <property type="entry name" value="NAD(P)-binding Rossmann-fold domains"/>
    <property type="match status" value="1"/>
</dbReference>
<dbReference type="AlphaFoldDB" id="A0A2N5M9D8"/>
<dbReference type="GO" id="GO:0019632">
    <property type="term" value="P:shikimate metabolic process"/>
    <property type="evidence" value="ECO:0007669"/>
    <property type="project" value="InterPro"/>
</dbReference>
<protein>
    <recommendedName>
        <fullName evidence="2 8">Shikimate dehydrogenase (NADP(+))</fullName>
        <shortName evidence="8">SDH</shortName>
        <ecNumber evidence="2 8">1.1.1.25</ecNumber>
    </recommendedName>
</protein>
<organism evidence="12 13">
    <name type="scientific">Peribacillus deserti</name>
    <dbReference type="NCBI Taxonomy" id="673318"/>
    <lineage>
        <taxon>Bacteria</taxon>
        <taxon>Bacillati</taxon>
        <taxon>Bacillota</taxon>
        <taxon>Bacilli</taxon>
        <taxon>Bacillales</taxon>
        <taxon>Bacillaceae</taxon>
        <taxon>Peribacillus</taxon>
    </lineage>
</organism>
<keyword evidence="4 8" id="KW-0521">NADP</keyword>
<comment type="pathway">
    <text evidence="1 8">Metabolic intermediate biosynthesis; chorismate biosynthesis; chorismate from D-erythrose 4-phosphate and phosphoenolpyruvate: step 4/7.</text>
</comment>
<keyword evidence="13" id="KW-1185">Reference proteome</keyword>
<feature type="binding site" evidence="8">
    <location>
        <position position="222"/>
    </location>
    <ligand>
        <name>shikimate</name>
        <dbReference type="ChEBI" id="CHEBI:36208"/>
    </ligand>
</feature>
<dbReference type="NCBIfam" id="TIGR00507">
    <property type="entry name" value="aroE"/>
    <property type="match status" value="1"/>
</dbReference>
<dbReference type="GO" id="GO:0004764">
    <property type="term" value="F:shikimate 3-dehydrogenase (NADP+) activity"/>
    <property type="evidence" value="ECO:0007669"/>
    <property type="project" value="UniProtKB-UniRule"/>
</dbReference>
<dbReference type="EMBL" id="PGUY01000014">
    <property type="protein sequence ID" value="PLT30933.1"/>
    <property type="molecule type" value="Genomic_DNA"/>
</dbReference>
<dbReference type="GO" id="GO:0005829">
    <property type="term" value="C:cytosol"/>
    <property type="evidence" value="ECO:0007669"/>
    <property type="project" value="TreeGrafter"/>
</dbReference>
<evidence type="ECO:0000256" key="2">
    <source>
        <dbReference type="ARBA" id="ARBA00012962"/>
    </source>
</evidence>
<name>A0A2N5M9D8_9BACI</name>
<evidence type="ECO:0000313" key="12">
    <source>
        <dbReference type="EMBL" id="PLT30933.1"/>
    </source>
</evidence>
<dbReference type="Proteomes" id="UP000234748">
    <property type="component" value="Unassembled WGS sequence"/>
</dbReference>
<dbReference type="InterPro" id="IPR013708">
    <property type="entry name" value="Shikimate_DH-bd_N"/>
</dbReference>
<feature type="domain" description="Quinate/shikimate 5-dehydrogenase/glutamyl-tRNA reductase" evidence="9">
    <location>
        <begin position="117"/>
        <end position="194"/>
    </location>
</feature>
<dbReference type="Pfam" id="PF01488">
    <property type="entry name" value="Shikimate_DH"/>
    <property type="match status" value="1"/>
</dbReference>
<dbReference type="InterPro" id="IPR046346">
    <property type="entry name" value="Aminoacid_DH-like_N_sf"/>
</dbReference>
<dbReference type="OrthoDB" id="9792692at2"/>
<dbReference type="InterPro" id="IPR041121">
    <property type="entry name" value="SDH_C"/>
</dbReference>
<dbReference type="HAMAP" id="MF_00222">
    <property type="entry name" value="Shikimate_DH_AroE"/>
    <property type="match status" value="1"/>
</dbReference>
<feature type="binding site" evidence="8">
    <location>
        <begin position="15"/>
        <end position="17"/>
    </location>
    <ligand>
        <name>shikimate</name>
        <dbReference type="ChEBI" id="CHEBI:36208"/>
    </ligand>
</feature>
<evidence type="ECO:0000256" key="8">
    <source>
        <dbReference type="HAMAP-Rule" id="MF_00222"/>
    </source>
</evidence>
<feature type="binding site" evidence="8">
    <location>
        <position position="102"/>
    </location>
    <ligand>
        <name>shikimate</name>
        <dbReference type="ChEBI" id="CHEBI:36208"/>
    </ligand>
</feature>
<gene>
    <name evidence="8 12" type="primary">aroE</name>
    <name evidence="12" type="ORF">CUU66_05125</name>
</gene>
<evidence type="ECO:0000256" key="6">
    <source>
        <dbReference type="ARBA" id="ARBA00023141"/>
    </source>
</evidence>
<feature type="domain" description="Shikimate dehydrogenase substrate binding N-terminal" evidence="10">
    <location>
        <begin position="7"/>
        <end position="89"/>
    </location>
</feature>
<dbReference type="GO" id="GO:0050661">
    <property type="term" value="F:NADP binding"/>
    <property type="evidence" value="ECO:0007669"/>
    <property type="project" value="InterPro"/>
</dbReference>
<dbReference type="SUPFAM" id="SSF53223">
    <property type="entry name" value="Aminoacid dehydrogenase-like, N-terminal domain"/>
    <property type="match status" value="1"/>
</dbReference>
<keyword evidence="6 8" id="KW-0057">Aromatic amino acid biosynthesis</keyword>
<dbReference type="InterPro" id="IPR011342">
    <property type="entry name" value="Shikimate_DH"/>
</dbReference>
<feature type="domain" description="SDH C-terminal" evidence="11">
    <location>
        <begin position="243"/>
        <end position="272"/>
    </location>
</feature>
<keyword evidence="3 8" id="KW-0028">Amino-acid biosynthesis</keyword>
<evidence type="ECO:0000256" key="4">
    <source>
        <dbReference type="ARBA" id="ARBA00022857"/>
    </source>
</evidence>